<proteinExistence type="predicted"/>
<reference evidence="1 2" key="1">
    <citation type="submission" date="2020-08" db="EMBL/GenBank/DDBJ databases">
        <title>Sequencing the genomes of 1000 actinobacteria strains.</title>
        <authorList>
            <person name="Klenk H.-P."/>
        </authorList>
    </citation>
    <scope>NUCLEOTIDE SEQUENCE [LARGE SCALE GENOMIC DNA]</scope>
    <source>
        <strain evidence="1 2">DSM 45913</strain>
    </source>
</reference>
<name>A0A7X0C6R8_9ACTN</name>
<evidence type="ECO:0000313" key="1">
    <source>
        <dbReference type="EMBL" id="MBB6348661.1"/>
    </source>
</evidence>
<comment type="caution">
    <text evidence="1">The sequence shown here is derived from an EMBL/GenBank/DDBJ whole genome shotgun (WGS) entry which is preliminary data.</text>
</comment>
<evidence type="ECO:0000313" key="2">
    <source>
        <dbReference type="Proteomes" id="UP000583800"/>
    </source>
</evidence>
<gene>
    <name evidence="1" type="ORF">FHU36_005206</name>
</gene>
<dbReference type="AlphaFoldDB" id="A0A7X0C6R8"/>
<dbReference type="EMBL" id="JACHJB010000002">
    <property type="protein sequence ID" value="MBB6348661.1"/>
    <property type="molecule type" value="Genomic_DNA"/>
</dbReference>
<accession>A0A7X0C6R8</accession>
<sequence length="70" mass="7557">MMMPIMVISPPLPFTAIRSPLGEIVVFYVGPEPRLTPEQAVAFADQLRELATETPRAAMDDALAAMCPVA</sequence>
<protein>
    <submittedName>
        <fullName evidence="1">Uncharacterized protein</fullName>
    </submittedName>
</protein>
<organism evidence="1 2">
    <name type="scientific">Nonomuraea muscovyensis</name>
    <dbReference type="NCBI Taxonomy" id="1124761"/>
    <lineage>
        <taxon>Bacteria</taxon>
        <taxon>Bacillati</taxon>
        <taxon>Actinomycetota</taxon>
        <taxon>Actinomycetes</taxon>
        <taxon>Streptosporangiales</taxon>
        <taxon>Streptosporangiaceae</taxon>
        <taxon>Nonomuraea</taxon>
    </lineage>
</organism>
<keyword evidence="2" id="KW-1185">Reference proteome</keyword>
<dbReference type="RefSeq" id="WP_185086372.1">
    <property type="nucleotide sequence ID" value="NZ_JACHJB010000002.1"/>
</dbReference>
<dbReference type="Proteomes" id="UP000583800">
    <property type="component" value="Unassembled WGS sequence"/>
</dbReference>